<dbReference type="Proteomes" id="UP000022910">
    <property type="component" value="Unassembled WGS sequence"/>
</dbReference>
<comment type="caution">
    <text evidence="1">The sequence shown here is derived from an EMBL/GenBank/DDBJ whole genome shotgun (WGS) entry which is preliminary data.</text>
</comment>
<name>A0A015MHY8_RHIIW</name>
<sequence>MAPNTVEISFFTIPSVCLSPLSALNHTPSIRIGTEPLLAVTLSLFFPISINLWRNQTAAQITEFLVALNSQSKQADMLKMRLKKAQLTLNITSCILMTDPDVTVPNKMLNNHAYNVIRKAHDYLFKIHPLVESEKWNIPIIGPDVRNFVYQQASELQKKDKEFIIRKAAALSIHGALQLLNHDASNTITWQQICDINK</sequence>
<dbReference type="HOGENOM" id="CLU_1378799_0_0_1"/>
<proteinExistence type="predicted"/>
<keyword evidence="2" id="KW-1185">Reference proteome</keyword>
<organism evidence="1 2">
    <name type="scientific">Rhizophagus irregularis (strain DAOM 197198w)</name>
    <name type="common">Glomus intraradices</name>
    <dbReference type="NCBI Taxonomy" id="1432141"/>
    <lineage>
        <taxon>Eukaryota</taxon>
        <taxon>Fungi</taxon>
        <taxon>Fungi incertae sedis</taxon>
        <taxon>Mucoromycota</taxon>
        <taxon>Glomeromycotina</taxon>
        <taxon>Glomeromycetes</taxon>
        <taxon>Glomerales</taxon>
        <taxon>Glomeraceae</taxon>
        <taxon>Rhizophagus</taxon>
    </lineage>
</organism>
<accession>A0A015MHY8</accession>
<evidence type="ECO:0000313" key="2">
    <source>
        <dbReference type="Proteomes" id="UP000022910"/>
    </source>
</evidence>
<evidence type="ECO:0000313" key="1">
    <source>
        <dbReference type="EMBL" id="EXX66493.1"/>
    </source>
</evidence>
<dbReference type="EMBL" id="JEMT01018787">
    <property type="protein sequence ID" value="EXX66493.1"/>
    <property type="molecule type" value="Genomic_DNA"/>
</dbReference>
<reference evidence="1 2" key="1">
    <citation type="submission" date="2014-02" db="EMBL/GenBank/DDBJ databases">
        <title>Single nucleus genome sequencing reveals high similarity among nuclei of an endomycorrhizal fungus.</title>
        <authorList>
            <person name="Lin K."/>
            <person name="Geurts R."/>
            <person name="Zhang Z."/>
            <person name="Limpens E."/>
            <person name="Saunders D.G."/>
            <person name="Mu D."/>
            <person name="Pang E."/>
            <person name="Cao H."/>
            <person name="Cha H."/>
            <person name="Lin T."/>
            <person name="Zhou Q."/>
            <person name="Shang Y."/>
            <person name="Li Y."/>
            <person name="Ivanov S."/>
            <person name="Sharma T."/>
            <person name="Velzen R.V."/>
            <person name="Ruijter N.D."/>
            <person name="Aanen D.K."/>
            <person name="Win J."/>
            <person name="Kamoun S."/>
            <person name="Bisseling T."/>
            <person name="Huang S."/>
        </authorList>
    </citation>
    <scope>NUCLEOTIDE SEQUENCE [LARGE SCALE GENOMIC DNA]</scope>
    <source>
        <strain evidence="2">DAOM197198w</strain>
    </source>
</reference>
<protein>
    <submittedName>
        <fullName evidence="1">Uncharacterized protein</fullName>
    </submittedName>
</protein>
<gene>
    <name evidence="1" type="ORF">RirG_123270</name>
</gene>
<dbReference type="AlphaFoldDB" id="A0A015MHY8"/>
<dbReference type="OrthoDB" id="10306368at2759"/>